<evidence type="ECO:0000313" key="2">
    <source>
        <dbReference type="Proteomes" id="UP000600365"/>
    </source>
</evidence>
<keyword evidence="2" id="KW-1185">Reference proteome</keyword>
<accession>A0A917Y9Q6</accession>
<comment type="caution">
    <text evidence="1">The sequence shown here is derived from an EMBL/GenBank/DDBJ whole genome shotgun (WGS) entry which is preliminary data.</text>
</comment>
<gene>
    <name evidence="1" type="ORF">GCM10011579_068150</name>
</gene>
<dbReference type="Proteomes" id="UP000600365">
    <property type="component" value="Unassembled WGS sequence"/>
</dbReference>
<dbReference type="EMBL" id="BMMM01000014">
    <property type="protein sequence ID" value="GGN81501.1"/>
    <property type="molecule type" value="Genomic_DNA"/>
</dbReference>
<dbReference type="AlphaFoldDB" id="A0A917Y9Q6"/>
<name>A0A917Y9Q6_9ACTN</name>
<reference evidence="1 2" key="1">
    <citation type="journal article" date="2014" name="Int. J. Syst. Evol. Microbiol.">
        <title>Complete genome sequence of Corynebacterium casei LMG S-19264T (=DSM 44701T), isolated from a smear-ripened cheese.</title>
        <authorList>
            <consortium name="US DOE Joint Genome Institute (JGI-PGF)"/>
            <person name="Walter F."/>
            <person name="Albersmeier A."/>
            <person name="Kalinowski J."/>
            <person name="Ruckert C."/>
        </authorList>
    </citation>
    <scope>NUCLEOTIDE SEQUENCE [LARGE SCALE GENOMIC DNA]</scope>
    <source>
        <strain evidence="1 2">CGMCC 4.7111</strain>
    </source>
</reference>
<evidence type="ECO:0000313" key="1">
    <source>
        <dbReference type="EMBL" id="GGN81501.1"/>
    </source>
</evidence>
<protein>
    <submittedName>
        <fullName evidence="1">Uncharacterized protein</fullName>
    </submittedName>
</protein>
<sequence length="92" mass="10222">MMGDARRTPDAAVSNEITGGVFFRAVIQGRDIAVCAVPLRAARPPPWGWHRSRPTRSLLPSAATALWDLGRAVVGHIDIWMRSPTMWCRTRV</sequence>
<organism evidence="1 2">
    <name type="scientific">Streptomyces albiflavescens</name>
    <dbReference type="NCBI Taxonomy" id="1623582"/>
    <lineage>
        <taxon>Bacteria</taxon>
        <taxon>Bacillati</taxon>
        <taxon>Actinomycetota</taxon>
        <taxon>Actinomycetes</taxon>
        <taxon>Kitasatosporales</taxon>
        <taxon>Streptomycetaceae</taxon>
        <taxon>Streptomyces</taxon>
    </lineage>
</organism>
<proteinExistence type="predicted"/>